<keyword evidence="1 3" id="KW-0732">Signal</keyword>
<evidence type="ECO:0000259" key="4">
    <source>
        <dbReference type="SMART" id="SM00856"/>
    </source>
</evidence>
<reference evidence="6 7" key="2">
    <citation type="submission" date="2024-10" db="EMBL/GenBank/DDBJ databases">
        <authorList>
            <person name="Ryan C."/>
        </authorList>
    </citation>
    <scope>NUCLEOTIDE SEQUENCE [LARGE SCALE GENOMIC DNA]</scope>
</reference>
<dbReference type="SMART" id="SM00856">
    <property type="entry name" value="PMEI"/>
    <property type="match status" value="1"/>
</dbReference>
<name>A0ABC9G8H9_9POAL</name>
<gene>
    <name evidence="5" type="ORF">URODEC1_LOCUS107937</name>
    <name evidence="6" type="ORF">URODEC1_LOCUS113750</name>
</gene>
<evidence type="ECO:0000313" key="7">
    <source>
        <dbReference type="Proteomes" id="UP001497457"/>
    </source>
</evidence>
<dbReference type="InterPro" id="IPR006501">
    <property type="entry name" value="Pectinesterase_inhib_dom"/>
</dbReference>
<dbReference type="EMBL" id="OZ075118">
    <property type="protein sequence ID" value="CAL5090180.1"/>
    <property type="molecule type" value="Genomic_DNA"/>
</dbReference>
<accession>A0ABC9G8H9</accession>
<reference evidence="7" key="1">
    <citation type="submission" date="2024-06" db="EMBL/GenBank/DDBJ databases">
        <authorList>
            <person name="Ryan C."/>
        </authorList>
    </citation>
    <scope>NUCLEOTIDE SEQUENCE [LARGE SCALE GENOMIC DNA]</scope>
</reference>
<evidence type="ECO:0000313" key="5">
    <source>
        <dbReference type="EMBL" id="CAL5080062.1"/>
    </source>
</evidence>
<dbReference type="Proteomes" id="UP001497457">
    <property type="component" value="Chromosome 7b"/>
</dbReference>
<dbReference type="InterPro" id="IPR035513">
    <property type="entry name" value="Invertase/methylesterase_inhib"/>
</dbReference>
<dbReference type="SUPFAM" id="SSF101148">
    <property type="entry name" value="Plant invertase/pectin methylesterase inhibitor"/>
    <property type="match status" value="1"/>
</dbReference>
<organism evidence="6 7">
    <name type="scientific">Urochloa decumbens</name>
    <dbReference type="NCBI Taxonomy" id="240449"/>
    <lineage>
        <taxon>Eukaryota</taxon>
        <taxon>Viridiplantae</taxon>
        <taxon>Streptophyta</taxon>
        <taxon>Embryophyta</taxon>
        <taxon>Tracheophyta</taxon>
        <taxon>Spermatophyta</taxon>
        <taxon>Magnoliopsida</taxon>
        <taxon>Liliopsida</taxon>
        <taxon>Poales</taxon>
        <taxon>Poaceae</taxon>
        <taxon>PACMAD clade</taxon>
        <taxon>Panicoideae</taxon>
        <taxon>Panicodae</taxon>
        <taxon>Paniceae</taxon>
        <taxon>Melinidinae</taxon>
        <taxon>Urochloa</taxon>
    </lineage>
</organism>
<evidence type="ECO:0000256" key="3">
    <source>
        <dbReference type="SAM" id="SignalP"/>
    </source>
</evidence>
<dbReference type="NCBIfam" id="TIGR01614">
    <property type="entry name" value="PME_inhib"/>
    <property type="match status" value="1"/>
</dbReference>
<dbReference type="AlphaFoldDB" id="A0ABC9G8H9"/>
<dbReference type="Pfam" id="PF04043">
    <property type="entry name" value="PMEI"/>
    <property type="match status" value="1"/>
</dbReference>
<dbReference type="InterPro" id="IPR051955">
    <property type="entry name" value="PME_Inhibitor"/>
</dbReference>
<dbReference type="PANTHER" id="PTHR31080:SF64">
    <property type="entry name" value="PLANT INVERTASE_PECTIN METHYLESTERASE INHIBITOR SUPERFAMILY PROTEIN"/>
    <property type="match status" value="1"/>
</dbReference>
<feature type="region of interest" description="Disordered" evidence="2">
    <location>
        <begin position="29"/>
        <end position="48"/>
    </location>
</feature>
<evidence type="ECO:0000256" key="2">
    <source>
        <dbReference type="SAM" id="MobiDB-lite"/>
    </source>
</evidence>
<dbReference type="Proteomes" id="UP001497457">
    <property type="component" value="Chromosome 8b"/>
</dbReference>
<feature type="signal peptide" evidence="3">
    <location>
        <begin position="1"/>
        <end position="26"/>
    </location>
</feature>
<dbReference type="PANTHER" id="PTHR31080">
    <property type="entry name" value="PECTINESTERASE INHIBITOR-LIKE"/>
    <property type="match status" value="1"/>
</dbReference>
<evidence type="ECO:0000313" key="6">
    <source>
        <dbReference type="EMBL" id="CAL5090180.1"/>
    </source>
</evidence>
<feature type="compositionally biased region" description="Low complexity" evidence="2">
    <location>
        <begin position="29"/>
        <end position="40"/>
    </location>
</feature>
<sequence>MAPHPRALSTHHLVLLLTVAAVTTQAATTDAAAPAPTPRAAESRSSTGSSFLRARCATTQYQTLCYDSLLPYASEFQTSHARLARAAADVAAAHLRALSTRVKGILHRHGSEPAEGTGGGRPSEAAALRDCTSTISAAANLVRQSSAELDRLDAAPTAAASGSGGRSSREARWEVSNAKTWLSAAMTNEGTCTDGLEEAGATASPAGKEVTAGVVSVKQYTSNALALVNGIPL</sequence>
<feature type="chain" id="PRO_5044721999" description="Pectinesterase inhibitor domain-containing protein" evidence="3">
    <location>
        <begin position="27"/>
        <end position="233"/>
    </location>
</feature>
<evidence type="ECO:0000256" key="1">
    <source>
        <dbReference type="ARBA" id="ARBA00022729"/>
    </source>
</evidence>
<protein>
    <recommendedName>
        <fullName evidence="4">Pectinesterase inhibitor domain-containing protein</fullName>
    </recommendedName>
</protein>
<proteinExistence type="predicted"/>
<dbReference type="Gene3D" id="1.20.140.40">
    <property type="entry name" value="Invertase/pectin methylesterase inhibitor family protein"/>
    <property type="match status" value="1"/>
</dbReference>
<dbReference type="CDD" id="cd15798">
    <property type="entry name" value="PMEI-like_3"/>
    <property type="match status" value="1"/>
</dbReference>
<dbReference type="EMBL" id="OZ075117">
    <property type="protein sequence ID" value="CAL5080062.1"/>
    <property type="molecule type" value="Genomic_DNA"/>
</dbReference>
<feature type="domain" description="Pectinesterase inhibitor" evidence="4">
    <location>
        <begin position="47"/>
        <end position="227"/>
    </location>
</feature>
<keyword evidence="7" id="KW-1185">Reference proteome</keyword>